<dbReference type="OrthoDB" id="347657at2759"/>
<dbReference type="Gene3D" id="3.30.200.20">
    <property type="entry name" value="Phosphorylase Kinase, domain 1"/>
    <property type="match status" value="1"/>
</dbReference>
<evidence type="ECO:0000256" key="6">
    <source>
        <dbReference type="SAM" id="MobiDB-lite"/>
    </source>
</evidence>
<accession>A0A8H5D9V5</accession>
<proteinExistence type="predicted"/>
<evidence type="ECO:0000256" key="3">
    <source>
        <dbReference type="ARBA" id="ARBA00022741"/>
    </source>
</evidence>
<reference evidence="8 9" key="1">
    <citation type="journal article" date="2020" name="ISME J.">
        <title>Uncovering the hidden diversity of litter-decomposition mechanisms in mushroom-forming fungi.</title>
        <authorList>
            <person name="Floudas D."/>
            <person name="Bentzer J."/>
            <person name="Ahren D."/>
            <person name="Johansson T."/>
            <person name="Persson P."/>
            <person name="Tunlid A."/>
        </authorList>
    </citation>
    <scope>NUCLEOTIDE SEQUENCE [LARGE SCALE GENOMIC DNA]</scope>
    <source>
        <strain evidence="8 9">CBS 146.42</strain>
    </source>
</reference>
<evidence type="ECO:0000313" key="8">
    <source>
        <dbReference type="EMBL" id="KAF5356254.1"/>
    </source>
</evidence>
<comment type="caution">
    <text evidence="8">The sequence shown here is derived from an EMBL/GenBank/DDBJ whole genome shotgun (WGS) entry which is preliminary data.</text>
</comment>
<name>A0A8H5D9V5_9AGAR</name>
<feature type="region of interest" description="Disordered" evidence="6">
    <location>
        <begin position="100"/>
        <end position="130"/>
    </location>
</feature>
<evidence type="ECO:0000313" key="9">
    <source>
        <dbReference type="Proteomes" id="UP000559027"/>
    </source>
</evidence>
<dbReference type="GO" id="GO:0004674">
    <property type="term" value="F:protein serine/threonine kinase activity"/>
    <property type="evidence" value="ECO:0007669"/>
    <property type="project" value="UniProtKB-KW"/>
</dbReference>
<feature type="region of interest" description="Disordered" evidence="6">
    <location>
        <begin position="626"/>
        <end position="663"/>
    </location>
</feature>
<dbReference type="Proteomes" id="UP000559027">
    <property type="component" value="Unassembled WGS sequence"/>
</dbReference>
<dbReference type="GO" id="GO:0005524">
    <property type="term" value="F:ATP binding"/>
    <property type="evidence" value="ECO:0007669"/>
    <property type="project" value="UniProtKB-KW"/>
</dbReference>
<dbReference type="PROSITE" id="PS50011">
    <property type="entry name" value="PROTEIN_KINASE_DOM"/>
    <property type="match status" value="1"/>
</dbReference>
<sequence length="852" mass="94704">MFFSHLPNHPLPKSPPFSKPLLAPRLEIPPFDSLSFSHIFSGMLESEDHSTEATGNQSSVDMLYVAQQYTNIKDVTAEWEDDQNEHGPLLEHSLPNIPTFRIQPVQTPGSDQSRSSTTSSPCKRSSRDDVPPLSDFLINPMAFDAGVGVCVRRSDGRLYAIKKQSQTRQAWLELDILLKIKEARIPFSPLLHWTYERDQHVYLIMENYPTGTLADAIGHYGIFGSLEVFFYASELLIGLQFLHNIDIVHRNISPETIIFDRKGHLILSGLEGAAVLRPREKCLFDICGHNDIDRHYQAPEILLGWCHDELVDSWSFGMVLYYMFHGKHAFLDETENSKKYLSKDLNKIILEGLPQKAIRSINPVARDLILKCLEHNPAMRATIQDVQRHTYFSSADWESVSKQRAIAPLPREFLSTNVLRPPALSGDPDVSHEQCFSPRLGTLNPEYSRHTFGQVAPQFLRSPFVTPRKGCGAPAVIDQPMAQSTMILDKETRVSISEIVGNPHAITVSPAPNMTHALIEDSHVRMADFWNSIDREDQLSTHSGYSALSNIKMPFSRAWNLRKERSLMFHPHQLFSLSSTSIQHKLKKRPKSVATLKYAAYAEPIGDLPSGLSQIGSGIGFTFTGPSVPPLPGPTPSQTVASKPSELSCSSSDPDACPLPDRSRNSMSSDFTVAVPNACHGLFRSLRMTSFWAGFKSGSARVPIAVVSPLRPSTCPEKTSGEREESLDSPIRMSFPGLYAQHLEQKGDCLPEISQPLAESTAFFSGVPEALSPTTLLSSPTTSTSTISEEEVLTPETVDFHSETVVLRSSEEEIVERKRSEEAYHFGPESTLRLVTPRNGLRLALAGGPYPS</sequence>
<keyword evidence="4" id="KW-0418">Kinase</keyword>
<evidence type="ECO:0000256" key="4">
    <source>
        <dbReference type="ARBA" id="ARBA00022777"/>
    </source>
</evidence>
<protein>
    <recommendedName>
        <fullName evidence="7">Protein kinase domain-containing protein</fullName>
    </recommendedName>
</protein>
<keyword evidence="2" id="KW-0808">Transferase</keyword>
<dbReference type="EMBL" id="JAACJO010000007">
    <property type="protein sequence ID" value="KAF5356254.1"/>
    <property type="molecule type" value="Genomic_DNA"/>
</dbReference>
<keyword evidence="9" id="KW-1185">Reference proteome</keyword>
<dbReference type="InterPro" id="IPR011009">
    <property type="entry name" value="Kinase-like_dom_sf"/>
</dbReference>
<dbReference type="Gene3D" id="1.10.510.10">
    <property type="entry name" value="Transferase(Phosphotransferase) domain 1"/>
    <property type="match status" value="1"/>
</dbReference>
<dbReference type="AlphaFoldDB" id="A0A8H5D9V5"/>
<feature type="compositionally biased region" description="Polar residues" evidence="6">
    <location>
        <begin position="638"/>
        <end position="653"/>
    </location>
</feature>
<evidence type="ECO:0000259" key="7">
    <source>
        <dbReference type="PROSITE" id="PS50011"/>
    </source>
</evidence>
<evidence type="ECO:0000256" key="2">
    <source>
        <dbReference type="ARBA" id="ARBA00022679"/>
    </source>
</evidence>
<dbReference type="Pfam" id="PF00069">
    <property type="entry name" value="Pkinase"/>
    <property type="match status" value="1"/>
</dbReference>
<feature type="compositionally biased region" description="Low complexity" evidence="6">
    <location>
        <begin position="110"/>
        <end position="123"/>
    </location>
</feature>
<dbReference type="PANTHER" id="PTHR24351">
    <property type="entry name" value="RIBOSOMAL PROTEIN S6 KINASE"/>
    <property type="match status" value="1"/>
</dbReference>
<dbReference type="InterPro" id="IPR000719">
    <property type="entry name" value="Prot_kinase_dom"/>
</dbReference>
<dbReference type="SUPFAM" id="SSF56112">
    <property type="entry name" value="Protein kinase-like (PK-like)"/>
    <property type="match status" value="1"/>
</dbReference>
<organism evidence="8 9">
    <name type="scientific">Leucocoprinus leucothites</name>
    <dbReference type="NCBI Taxonomy" id="201217"/>
    <lineage>
        <taxon>Eukaryota</taxon>
        <taxon>Fungi</taxon>
        <taxon>Dikarya</taxon>
        <taxon>Basidiomycota</taxon>
        <taxon>Agaricomycotina</taxon>
        <taxon>Agaricomycetes</taxon>
        <taxon>Agaricomycetidae</taxon>
        <taxon>Agaricales</taxon>
        <taxon>Agaricineae</taxon>
        <taxon>Agaricaceae</taxon>
        <taxon>Leucocoprinus</taxon>
    </lineage>
</organism>
<feature type="domain" description="Protein kinase" evidence="7">
    <location>
        <begin position="136"/>
        <end position="392"/>
    </location>
</feature>
<gene>
    <name evidence="8" type="ORF">D9756_004341</name>
</gene>
<dbReference type="SMART" id="SM00220">
    <property type="entry name" value="S_TKc"/>
    <property type="match status" value="1"/>
</dbReference>
<keyword evidence="1" id="KW-0723">Serine/threonine-protein kinase</keyword>
<evidence type="ECO:0000256" key="1">
    <source>
        <dbReference type="ARBA" id="ARBA00022527"/>
    </source>
</evidence>
<keyword evidence="3" id="KW-0547">Nucleotide-binding</keyword>
<keyword evidence="5" id="KW-0067">ATP-binding</keyword>
<evidence type="ECO:0000256" key="5">
    <source>
        <dbReference type="ARBA" id="ARBA00022840"/>
    </source>
</evidence>